<protein>
    <submittedName>
        <fullName evidence="2">NADP-dependent oxidoreductase</fullName>
    </submittedName>
</protein>
<dbReference type="Gene3D" id="3.90.180.10">
    <property type="entry name" value="Medium-chain alcohol dehydrogenases, catalytic domain"/>
    <property type="match status" value="1"/>
</dbReference>
<comment type="caution">
    <text evidence="2">The sequence shown here is derived from an EMBL/GenBank/DDBJ whole genome shotgun (WGS) entry which is preliminary data.</text>
</comment>
<accession>A0A418YKQ8</accession>
<dbReference type="SUPFAM" id="SSF50129">
    <property type="entry name" value="GroES-like"/>
    <property type="match status" value="1"/>
</dbReference>
<proteinExistence type="predicted"/>
<dbReference type="OrthoDB" id="9785812at2"/>
<dbReference type="PROSITE" id="PS01162">
    <property type="entry name" value="QOR_ZETA_CRYSTAL"/>
    <property type="match status" value="1"/>
</dbReference>
<dbReference type="EMBL" id="QZCH01000001">
    <property type="protein sequence ID" value="RJG51568.1"/>
    <property type="molecule type" value="Genomic_DNA"/>
</dbReference>
<dbReference type="RefSeq" id="WP_119909092.1">
    <property type="nucleotide sequence ID" value="NZ_QZCH01000001.1"/>
</dbReference>
<dbReference type="InterPro" id="IPR013154">
    <property type="entry name" value="ADH-like_N"/>
</dbReference>
<dbReference type="InterPro" id="IPR036291">
    <property type="entry name" value="NAD(P)-bd_dom_sf"/>
</dbReference>
<dbReference type="GO" id="GO:0016491">
    <property type="term" value="F:oxidoreductase activity"/>
    <property type="evidence" value="ECO:0007669"/>
    <property type="project" value="InterPro"/>
</dbReference>
<dbReference type="PANTHER" id="PTHR44013">
    <property type="entry name" value="ZINC-TYPE ALCOHOL DEHYDROGENASE-LIKE PROTEIN C16A3.02C"/>
    <property type="match status" value="1"/>
</dbReference>
<dbReference type="Proteomes" id="UP000283255">
    <property type="component" value="Unassembled WGS sequence"/>
</dbReference>
<evidence type="ECO:0000313" key="2">
    <source>
        <dbReference type="EMBL" id="RJG51568.1"/>
    </source>
</evidence>
<dbReference type="Pfam" id="PF08240">
    <property type="entry name" value="ADH_N"/>
    <property type="match status" value="1"/>
</dbReference>
<feature type="domain" description="Enoyl reductase (ER)" evidence="1">
    <location>
        <begin position="12"/>
        <end position="312"/>
    </location>
</feature>
<dbReference type="Pfam" id="PF13602">
    <property type="entry name" value="ADH_zinc_N_2"/>
    <property type="match status" value="1"/>
</dbReference>
<keyword evidence="3" id="KW-1185">Reference proteome</keyword>
<dbReference type="InterPro" id="IPR020843">
    <property type="entry name" value="ER"/>
</dbReference>
<dbReference type="CDD" id="cd05289">
    <property type="entry name" value="MDR_like_2"/>
    <property type="match status" value="1"/>
</dbReference>
<dbReference type="AlphaFoldDB" id="A0A418YKQ8"/>
<dbReference type="PANTHER" id="PTHR44013:SF1">
    <property type="entry name" value="ZINC-TYPE ALCOHOL DEHYDROGENASE-LIKE PROTEIN C16A3.02C"/>
    <property type="match status" value="1"/>
</dbReference>
<dbReference type="InterPro" id="IPR011032">
    <property type="entry name" value="GroES-like_sf"/>
</dbReference>
<organism evidence="2 3">
    <name type="scientific">Motilimonas pumila</name>
    <dbReference type="NCBI Taxonomy" id="2303987"/>
    <lineage>
        <taxon>Bacteria</taxon>
        <taxon>Pseudomonadati</taxon>
        <taxon>Pseudomonadota</taxon>
        <taxon>Gammaproteobacteria</taxon>
        <taxon>Alteromonadales</taxon>
        <taxon>Alteromonadales genera incertae sedis</taxon>
        <taxon>Motilimonas</taxon>
    </lineage>
</organism>
<dbReference type="InterPro" id="IPR052733">
    <property type="entry name" value="Chloroplast_QOR"/>
</dbReference>
<dbReference type="SUPFAM" id="SSF51735">
    <property type="entry name" value="NAD(P)-binding Rossmann-fold domains"/>
    <property type="match status" value="1"/>
</dbReference>
<name>A0A418YKQ8_9GAMM</name>
<evidence type="ECO:0000313" key="3">
    <source>
        <dbReference type="Proteomes" id="UP000283255"/>
    </source>
</evidence>
<dbReference type="Gene3D" id="3.40.50.720">
    <property type="entry name" value="NAD(P)-binding Rossmann-like Domain"/>
    <property type="match status" value="1"/>
</dbReference>
<dbReference type="SMART" id="SM00829">
    <property type="entry name" value="PKS_ER"/>
    <property type="match status" value="1"/>
</dbReference>
<evidence type="ECO:0000259" key="1">
    <source>
        <dbReference type="SMART" id="SM00829"/>
    </source>
</evidence>
<reference evidence="2 3" key="1">
    <citation type="submission" date="2018-09" db="EMBL/GenBank/DDBJ databases">
        <authorList>
            <person name="Wang F."/>
        </authorList>
    </citation>
    <scope>NUCLEOTIDE SEQUENCE [LARGE SCALE GENOMIC DNA]</scope>
    <source>
        <strain evidence="2 3">PLHSC7-2</strain>
    </source>
</reference>
<dbReference type="GO" id="GO:0008270">
    <property type="term" value="F:zinc ion binding"/>
    <property type="evidence" value="ECO:0007669"/>
    <property type="project" value="InterPro"/>
</dbReference>
<dbReference type="InterPro" id="IPR002364">
    <property type="entry name" value="Quin_OxRdtase/zeta-crystal_CS"/>
</dbReference>
<reference evidence="2 3" key="2">
    <citation type="submission" date="2019-01" db="EMBL/GenBank/DDBJ databases">
        <title>Motilimonas pumilus sp. nov., isolated from the gut of sea cucumber (Apostichopus japonicus).</title>
        <authorList>
            <person name="Wang F.-Q."/>
            <person name="Ren L.-H."/>
            <person name="Lin Y.-W."/>
            <person name="Sun G.-H."/>
            <person name="Du Z.-J."/>
            <person name="Zhao J.-X."/>
            <person name="Liu X.-J."/>
            <person name="Liu L.-J."/>
        </authorList>
    </citation>
    <scope>NUCLEOTIDE SEQUENCE [LARGE SCALE GENOMIC DNA]</scope>
    <source>
        <strain evidence="2 3">PLHSC7-2</strain>
    </source>
</reference>
<gene>
    <name evidence="2" type="ORF">D1Z90_02220</name>
</gene>
<sequence>MLSTQIQIAAFGDPSKLTINQLPMPELQNDQVLIKTAYAGVNPIDAKTRAGLGWAAEQNKDNLPWTPGYDCAGTVVASHSELFKPGQLVAGMIGFPIQGGCYGEHVIASAKECVLLPEGAPLEQAAGLPLAGLTAWQGLFQHGQLQAGEQVLISAAAGGVGHLAVQLAKQQGATVIALASAKHQDLLTSLGADKVIDYQQAGWAKCLPAIDLAFDLVGGDSGSQLAQNLPSGARFVTVPTLSAASLIEQATARGVNACGMLVQANQADLRQLFDLFNRDSLTVKVAHTFALQDAHLAHQQIETGRTQGKVLLRCE</sequence>